<comment type="caution">
    <text evidence="1">The sequence shown here is derived from an EMBL/GenBank/DDBJ whole genome shotgun (WGS) entry which is preliminary data.</text>
</comment>
<gene>
    <name evidence="1" type="ORF">TNIN_86031</name>
</gene>
<evidence type="ECO:0000313" key="1">
    <source>
        <dbReference type="EMBL" id="GFY50556.1"/>
    </source>
</evidence>
<dbReference type="Proteomes" id="UP000886998">
    <property type="component" value="Unassembled WGS sequence"/>
</dbReference>
<accession>A0A8X6XCT2</accession>
<evidence type="ECO:0000313" key="2">
    <source>
        <dbReference type="Proteomes" id="UP000886998"/>
    </source>
</evidence>
<name>A0A8X6XCT2_9ARAC</name>
<dbReference type="AlphaFoldDB" id="A0A8X6XCT2"/>
<dbReference type="EMBL" id="BMAV01007554">
    <property type="protein sequence ID" value="GFY50556.1"/>
    <property type="molecule type" value="Genomic_DNA"/>
</dbReference>
<sequence>MLTKIFKQLGIDGSLKVILDPTDSDSNIGSTSKILQAASNSRKRRLKTVKELDSPHLLCALRPCFLPIILLMLLSIQSLLSEKESLMVAYFQRNCKSSNSTNTRIQYGY</sequence>
<protein>
    <submittedName>
        <fullName evidence="1">Uncharacterized protein</fullName>
    </submittedName>
</protein>
<reference evidence="1" key="1">
    <citation type="submission" date="2020-08" db="EMBL/GenBank/DDBJ databases">
        <title>Multicomponent nature underlies the extraordinary mechanical properties of spider dragline silk.</title>
        <authorList>
            <person name="Kono N."/>
            <person name="Nakamura H."/>
            <person name="Mori M."/>
            <person name="Yoshida Y."/>
            <person name="Ohtoshi R."/>
            <person name="Malay A.D."/>
            <person name="Moran D.A.P."/>
            <person name="Tomita M."/>
            <person name="Numata K."/>
            <person name="Arakawa K."/>
        </authorList>
    </citation>
    <scope>NUCLEOTIDE SEQUENCE</scope>
</reference>
<organism evidence="1 2">
    <name type="scientific">Trichonephila inaurata madagascariensis</name>
    <dbReference type="NCBI Taxonomy" id="2747483"/>
    <lineage>
        <taxon>Eukaryota</taxon>
        <taxon>Metazoa</taxon>
        <taxon>Ecdysozoa</taxon>
        <taxon>Arthropoda</taxon>
        <taxon>Chelicerata</taxon>
        <taxon>Arachnida</taxon>
        <taxon>Araneae</taxon>
        <taxon>Araneomorphae</taxon>
        <taxon>Entelegynae</taxon>
        <taxon>Araneoidea</taxon>
        <taxon>Nephilidae</taxon>
        <taxon>Trichonephila</taxon>
        <taxon>Trichonephila inaurata</taxon>
    </lineage>
</organism>
<keyword evidence="2" id="KW-1185">Reference proteome</keyword>
<proteinExistence type="predicted"/>